<organism evidence="1 2">
    <name type="scientific">Mytilus coruscus</name>
    <name type="common">Sea mussel</name>
    <dbReference type="NCBI Taxonomy" id="42192"/>
    <lineage>
        <taxon>Eukaryota</taxon>
        <taxon>Metazoa</taxon>
        <taxon>Spiralia</taxon>
        <taxon>Lophotrochozoa</taxon>
        <taxon>Mollusca</taxon>
        <taxon>Bivalvia</taxon>
        <taxon>Autobranchia</taxon>
        <taxon>Pteriomorphia</taxon>
        <taxon>Mytilida</taxon>
        <taxon>Mytiloidea</taxon>
        <taxon>Mytilidae</taxon>
        <taxon>Mytilinae</taxon>
        <taxon>Mytilus</taxon>
    </lineage>
</organism>
<name>A0A6J8EC38_MYTCO</name>
<protein>
    <submittedName>
        <fullName evidence="1">Uncharacterized protein</fullName>
    </submittedName>
</protein>
<sequence>MGENNVMPLTTHKEVTVMENYIVFQDSKPVSHQNGECTSTWNPAAVYLISTILETRFMKNDGDSASLVCFEATDSHQLQCKSAVFICVGECLSGEEYFPVELEETEVFAGFSYHVNDVFECNIRNLNAMITTRNKDGSVLNLKYGLSISKLRLLKLKTNI</sequence>
<accession>A0A6J8EC38</accession>
<dbReference type="EMBL" id="CACVKT020008889">
    <property type="protein sequence ID" value="CAC5418234.1"/>
    <property type="molecule type" value="Genomic_DNA"/>
</dbReference>
<dbReference type="Proteomes" id="UP000507470">
    <property type="component" value="Unassembled WGS sequence"/>
</dbReference>
<gene>
    <name evidence="1" type="ORF">MCOR_50686</name>
</gene>
<reference evidence="1 2" key="1">
    <citation type="submission" date="2020-06" db="EMBL/GenBank/DDBJ databases">
        <authorList>
            <person name="Li R."/>
            <person name="Bekaert M."/>
        </authorList>
    </citation>
    <scope>NUCLEOTIDE SEQUENCE [LARGE SCALE GENOMIC DNA]</scope>
    <source>
        <strain evidence="2">wild</strain>
    </source>
</reference>
<keyword evidence="2" id="KW-1185">Reference proteome</keyword>
<dbReference type="AlphaFoldDB" id="A0A6J8EC38"/>
<evidence type="ECO:0000313" key="2">
    <source>
        <dbReference type="Proteomes" id="UP000507470"/>
    </source>
</evidence>
<evidence type="ECO:0000313" key="1">
    <source>
        <dbReference type="EMBL" id="CAC5418234.1"/>
    </source>
</evidence>
<proteinExistence type="predicted"/>